<accession>A0A4Q9VDX9</accession>
<sequence>MSTSSTHIPCFYRIVDIRPTIAGRVVATISTLADHGKCRHGRPRSYFLTASICLFKSPRKSFKPEVRIKKTEIMPFNEVRDHKLRGFVIMTKKPDHSSSMTRPQFCSPS</sequence>
<evidence type="ECO:0000313" key="1">
    <source>
        <dbReference type="EMBL" id="TBW32923.1"/>
    </source>
</evidence>
<proteinExistence type="predicted"/>
<comment type="caution">
    <text evidence="1">The sequence shown here is derived from an EMBL/GenBank/DDBJ whole genome shotgun (WGS) entry which is preliminary data.</text>
</comment>
<dbReference type="RefSeq" id="WP_131311641.1">
    <property type="nucleotide sequence ID" value="NZ_SJFN01000050.1"/>
</dbReference>
<reference evidence="1 2" key="1">
    <citation type="submission" date="2019-02" db="EMBL/GenBank/DDBJ databases">
        <title>Siculibacillus lacustris gen. nov., sp. nov., a new rosette-forming bacterium isolated from a freshwater crater lake (Lake St. Ana, Romania).</title>
        <authorList>
            <person name="Felfoldi T."/>
            <person name="Marton Z."/>
            <person name="Szabo A."/>
            <person name="Mentes A."/>
            <person name="Boka K."/>
            <person name="Marialigeti K."/>
            <person name="Mathe I."/>
            <person name="Koncz M."/>
            <person name="Schumann P."/>
            <person name="Toth E."/>
        </authorList>
    </citation>
    <scope>NUCLEOTIDE SEQUENCE [LARGE SCALE GENOMIC DNA]</scope>
    <source>
        <strain evidence="1 2">SA-279</strain>
    </source>
</reference>
<dbReference type="EMBL" id="SJFN01000050">
    <property type="protein sequence ID" value="TBW32923.1"/>
    <property type="molecule type" value="Genomic_DNA"/>
</dbReference>
<protein>
    <submittedName>
        <fullName evidence="1">Uncharacterized protein</fullName>
    </submittedName>
</protein>
<organism evidence="1 2">
    <name type="scientific">Siculibacillus lacustris</name>
    <dbReference type="NCBI Taxonomy" id="1549641"/>
    <lineage>
        <taxon>Bacteria</taxon>
        <taxon>Pseudomonadati</taxon>
        <taxon>Pseudomonadota</taxon>
        <taxon>Alphaproteobacteria</taxon>
        <taxon>Hyphomicrobiales</taxon>
        <taxon>Ancalomicrobiaceae</taxon>
        <taxon>Siculibacillus</taxon>
    </lineage>
</organism>
<keyword evidence="2" id="KW-1185">Reference proteome</keyword>
<dbReference type="Proteomes" id="UP000292781">
    <property type="component" value="Unassembled WGS sequence"/>
</dbReference>
<name>A0A4Q9VDX9_9HYPH</name>
<evidence type="ECO:0000313" key="2">
    <source>
        <dbReference type="Proteomes" id="UP000292781"/>
    </source>
</evidence>
<dbReference type="AlphaFoldDB" id="A0A4Q9VDX9"/>
<gene>
    <name evidence="1" type="ORF">EYW49_21255</name>
</gene>